<evidence type="ECO:0000256" key="2">
    <source>
        <dbReference type="ARBA" id="ARBA00022475"/>
    </source>
</evidence>
<feature type="transmembrane region" description="Helical" evidence="6">
    <location>
        <begin position="86"/>
        <end position="108"/>
    </location>
</feature>
<evidence type="ECO:0000313" key="8">
    <source>
        <dbReference type="Proteomes" id="UP001321786"/>
    </source>
</evidence>
<dbReference type="EMBL" id="AP028654">
    <property type="protein sequence ID" value="BEP28448.1"/>
    <property type="molecule type" value="Genomic_DNA"/>
</dbReference>
<organism evidence="7 8">
    <name type="scientific">Helicovermis profundi</name>
    <dbReference type="NCBI Taxonomy" id="3065157"/>
    <lineage>
        <taxon>Bacteria</taxon>
        <taxon>Bacillati</taxon>
        <taxon>Bacillota</taxon>
        <taxon>Clostridia</taxon>
        <taxon>Helicovermis</taxon>
    </lineage>
</organism>
<feature type="transmembrane region" description="Helical" evidence="6">
    <location>
        <begin position="114"/>
        <end position="133"/>
    </location>
</feature>
<feature type="transmembrane region" description="Helical" evidence="6">
    <location>
        <begin position="140"/>
        <end position="160"/>
    </location>
</feature>
<reference evidence="7 8" key="1">
    <citation type="submission" date="2023-08" db="EMBL/GenBank/DDBJ databases">
        <title>Helicovermis profunda gen. nov., sp. nov., a novel mesophilic, fermentative bacterium within the Bacillota from a deep-sea hydrothermal vent chimney.</title>
        <authorList>
            <person name="Miyazaki U."/>
            <person name="Mizutani D."/>
            <person name="Hashimoto Y."/>
            <person name="Tame A."/>
            <person name="Sawayama S."/>
            <person name="Miyazaki J."/>
            <person name="Takai K."/>
            <person name="Nakagawa S."/>
        </authorList>
    </citation>
    <scope>NUCLEOTIDE SEQUENCE [LARGE SCALE GENOMIC DNA]</scope>
    <source>
        <strain evidence="7 8">S502</strain>
    </source>
</reference>
<comment type="subcellular location">
    <subcellularLocation>
        <location evidence="1">Cell membrane</location>
        <topology evidence="1">Multi-pass membrane protein</topology>
    </subcellularLocation>
</comment>
<evidence type="ECO:0000313" key="7">
    <source>
        <dbReference type="EMBL" id="BEP28448.1"/>
    </source>
</evidence>
<dbReference type="GO" id="GO:0005886">
    <property type="term" value="C:plasma membrane"/>
    <property type="evidence" value="ECO:0007669"/>
    <property type="project" value="UniProtKB-SubCell"/>
</dbReference>
<feature type="transmembrane region" description="Helical" evidence="6">
    <location>
        <begin position="166"/>
        <end position="186"/>
    </location>
</feature>
<name>A0AAU9E2B5_9FIRM</name>
<gene>
    <name evidence="7" type="ORF">HLPR_07790</name>
</gene>
<dbReference type="AlphaFoldDB" id="A0AAU9E2B5"/>
<accession>A0AAU9E2B5</accession>
<keyword evidence="3 6" id="KW-0812">Transmembrane</keyword>
<evidence type="ECO:0000256" key="3">
    <source>
        <dbReference type="ARBA" id="ARBA00022692"/>
    </source>
</evidence>
<keyword evidence="5 6" id="KW-0472">Membrane</keyword>
<evidence type="ECO:0000256" key="6">
    <source>
        <dbReference type="SAM" id="Phobius"/>
    </source>
</evidence>
<keyword evidence="8" id="KW-1185">Reference proteome</keyword>
<evidence type="ECO:0000256" key="1">
    <source>
        <dbReference type="ARBA" id="ARBA00004651"/>
    </source>
</evidence>
<dbReference type="InterPro" id="IPR038730">
    <property type="entry name" value="HyfE-like"/>
</dbReference>
<protein>
    <submittedName>
        <fullName evidence="7">Hydrogenase</fullName>
    </submittedName>
</protein>
<dbReference type="KEGG" id="hprf:HLPR_07790"/>
<dbReference type="PANTHER" id="PTHR38601">
    <property type="entry name" value="HYDROGENASE-4 COMPONENT E"/>
    <property type="match status" value="1"/>
</dbReference>
<dbReference type="PANTHER" id="PTHR38601:SF1">
    <property type="entry name" value="HYDROGENASE-4 COMPONENT E"/>
    <property type="match status" value="1"/>
</dbReference>
<sequence>MLQLFIAIIIISGILISGTSRIKIVIASFTFQSLAIGLLCIGLGYTYGEEHFYILALITVLVKVIAIPYIVNVSIKKLKVNRELNLVINGYYSFILSSIYILLIAAFFKGFDNVYFKTAVFLVLIGATVIVGRRKAITQMFGFLILENGIILFEISSIKIPMVLEAGMAFEVLILALIMGIMIFHINRTFDSVNTDFLTDLKE</sequence>
<evidence type="ECO:0000256" key="5">
    <source>
        <dbReference type="ARBA" id="ARBA00023136"/>
    </source>
</evidence>
<dbReference type="Proteomes" id="UP001321786">
    <property type="component" value="Chromosome"/>
</dbReference>
<dbReference type="RefSeq" id="WP_338536767.1">
    <property type="nucleotide sequence ID" value="NZ_AP028654.1"/>
</dbReference>
<keyword evidence="4 6" id="KW-1133">Transmembrane helix</keyword>
<feature type="transmembrane region" description="Helical" evidence="6">
    <location>
        <begin position="29"/>
        <end position="47"/>
    </location>
</feature>
<keyword evidence="2" id="KW-1003">Cell membrane</keyword>
<proteinExistence type="predicted"/>
<feature type="transmembrane region" description="Helical" evidence="6">
    <location>
        <begin position="53"/>
        <end position="74"/>
    </location>
</feature>
<feature type="transmembrane region" description="Helical" evidence="6">
    <location>
        <begin position="6"/>
        <end position="22"/>
    </location>
</feature>
<evidence type="ECO:0000256" key="4">
    <source>
        <dbReference type="ARBA" id="ARBA00022989"/>
    </source>
</evidence>